<feature type="compositionally biased region" description="Basic and acidic residues" evidence="1">
    <location>
        <begin position="104"/>
        <end position="116"/>
    </location>
</feature>
<comment type="caution">
    <text evidence="2">The sequence shown here is derived from an EMBL/GenBank/DDBJ whole genome shotgun (WGS) entry which is preliminary data.</text>
</comment>
<dbReference type="GeneID" id="63843013"/>
<dbReference type="EMBL" id="MU032353">
    <property type="protein sequence ID" value="KAF3760254.1"/>
    <property type="molecule type" value="Genomic_DNA"/>
</dbReference>
<proteinExistence type="predicted"/>
<evidence type="ECO:0000313" key="2">
    <source>
        <dbReference type="EMBL" id="KAF3760254.1"/>
    </source>
</evidence>
<keyword evidence="3" id="KW-1185">Reference proteome</keyword>
<gene>
    <name evidence="2" type="ORF">M406DRAFT_75584</name>
</gene>
<dbReference type="AlphaFoldDB" id="A0A9P4XRJ1"/>
<feature type="region of interest" description="Disordered" evidence="1">
    <location>
        <begin position="194"/>
        <end position="249"/>
    </location>
</feature>
<organism evidence="2 3">
    <name type="scientific">Cryphonectria parasitica (strain ATCC 38755 / EP155)</name>
    <dbReference type="NCBI Taxonomy" id="660469"/>
    <lineage>
        <taxon>Eukaryota</taxon>
        <taxon>Fungi</taxon>
        <taxon>Dikarya</taxon>
        <taxon>Ascomycota</taxon>
        <taxon>Pezizomycotina</taxon>
        <taxon>Sordariomycetes</taxon>
        <taxon>Sordariomycetidae</taxon>
        <taxon>Diaporthales</taxon>
        <taxon>Cryphonectriaceae</taxon>
        <taxon>Cryphonectria-Endothia species complex</taxon>
        <taxon>Cryphonectria</taxon>
    </lineage>
</organism>
<sequence>MSSLPHTKAGLRAVKWLSRRQQRAVGQPAWLDEYITEKHPSSPSSVLPSTTRSDTPSARYSVGPSPISQTTILGEVGSPDAEYDADTSQPSSAADSPKAFNSDGHLRSSRPVDRRPATTHYFTPRRSTTLLALTPPSSQRRRPTRLALPPPSLPARRHPSTQATQTSTAILLNGLRAQVAQRDSTIAALKAQLRAAGATPPQPRDARGRFASPPGGSSAAGRKSTTTSSDSTRSGRVQRSRGRRRRRTQTELLMEAGIMFGYLDQVPNVSHVTGEPVVREAVLGGWSGGSEDEIEVRARGLVGDIWGRKKVRVERVIFWM</sequence>
<protein>
    <submittedName>
        <fullName evidence="2">Uncharacterized protein</fullName>
    </submittedName>
</protein>
<accession>A0A9P4XRJ1</accession>
<name>A0A9P4XRJ1_CRYP1</name>
<feature type="region of interest" description="Disordered" evidence="1">
    <location>
        <begin position="36"/>
        <end position="165"/>
    </location>
</feature>
<feature type="compositionally biased region" description="Basic residues" evidence="1">
    <location>
        <begin position="236"/>
        <end position="247"/>
    </location>
</feature>
<evidence type="ECO:0000256" key="1">
    <source>
        <dbReference type="SAM" id="MobiDB-lite"/>
    </source>
</evidence>
<evidence type="ECO:0000313" key="3">
    <source>
        <dbReference type="Proteomes" id="UP000803844"/>
    </source>
</evidence>
<reference evidence="2" key="1">
    <citation type="journal article" date="2020" name="Phytopathology">
        <title>Genome sequence of the chestnut blight fungus Cryphonectria parasitica EP155: A fundamental resource for an archetypical invasive plant pathogen.</title>
        <authorList>
            <person name="Crouch J.A."/>
            <person name="Dawe A."/>
            <person name="Aerts A."/>
            <person name="Barry K."/>
            <person name="Churchill A.C.L."/>
            <person name="Grimwood J."/>
            <person name="Hillman B."/>
            <person name="Milgroom M.G."/>
            <person name="Pangilinan J."/>
            <person name="Smith M."/>
            <person name="Salamov A."/>
            <person name="Schmutz J."/>
            <person name="Yadav J."/>
            <person name="Grigoriev I.V."/>
            <person name="Nuss D."/>
        </authorList>
    </citation>
    <scope>NUCLEOTIDE SEQUENCE</scope>
    <source>
        <strain evidence="2">EP155</strain>
    </source>
</reference>
<dbReference type="RefSeq" id="XP_040771233.1">
    <property type="nucleotide sequence ID" value="XM_040925884.1"/>
</dbReference>
<dbReference type="Proteomes" id="UP000803844">
    <property type="component" value="Unassembled WGS sequence"/>
</dbReference>
<feature type="compositionally biased region" description="Low complexity" evidence="1">
    <location>
        <begin position="224"/>
        <end position="235"/>
    </location>
</feature>